<evidence type="ECO:0000313" key="4">
    <source>
        <dbReference type="EMBL" id="GJM94040.1"/>
    </source>
</evidence>
<dbReference type="InterPro" id="IPR046960">
    <property type="entry name" value="PPR_At4g14850-like_plant"/>
</dbReference>
<feature type="repeat" description="PPR" evidence="3">
    <location>
        <begin position="222"/>
        <end position="256"/>
    </location>
</feature>
<organism evidence="4 5">
    <name type="scientific">Eleusine coracana subsp. coracana</name>
    <dbReference type="NCBI Taxonomy" id="191504"/>
    <lineage>
        <taxon>Eukaryota</taxon>
        <taxon>Viridiplantae</taxon>
        <taxon>Streptophyta</taxon>
        <taxon>Embryophyta</taxon>
        <taxon>Tracheophyta</taxon>
        <taxon>Spermatophyta</taxon>
        <taxon>Magnoliopsida</taxon>
        <taxon>Liliopsida</taxon>
        <taxon>Poales</taxon>
        <taxon>Poaceae</taxon>
        <taxon>PACMAD clade</taxon>
        <taxon>Chloridoideae</taxon>
        <taxon>Cynodonteae</taxon>
        <taxon>Eleusininae</taxon>
        <taxon>Eleusine</taxon>
    </lineage>
</organism>
<dbReference type="PANTHER" id="PTHR47926">
    <property type="entry name" value="PENTATRICOPEPTIDE REPEAT-CONTAINING PROTEIN"/>
    <property type="match status" value="1"/>
</dbReference>
<dbReference type="GO" id="GO:0009451">
    <property type="term" value="P:RNA modification"/>
    <property type="evidence" value="ECO:0007669"/>
    <property type="project" value="InterPro"/>
</dbReference>
<dbReference type="PANTHER" id="PTHR47926:SF533">
    <property type="entry name" value="DYW DOMAIN-CONTAINING PROTEIN"/>
    <property type="match status" value="1"/>
</dbReference>
<sequence length="535" mass="59256">MASRTLAMARAVQELPHRSRLAWRTIDISEAGKAGQAEKALDLFDAMPVKNQIAWNTALAALIDAGRTDWAFSFFREMPKRNATSYATIIGGLSRAGATARARSLFEELPLDQHNVFTWTAMVSCHVRNGEPDRAIELFMVLYGEFFGREVLPNAHMFSSLLKACVGLHSLSMALQLHALIVKLLNEGGRDCFVWNALIDAHAKLGALSDAQKVFHEMQHRDICTWNIMMDGYARHKQVDKALDLFSMMRNKDAFSWNIIMHCLSENRRGKDALHLFVDMVRLIGHCGENVQPNTSIYTTALHICSVLALLELGIQIHARIVKDGLCKGNAFVCNSLISMYGSCGATFDLEQVFDEMTVRDIVSWNAVIQGLGQNGLGRQALVVAERALEKKMYNGNTFIAILTSCSHAGLIVEGLSFFDAMAEKHGVERTLDHYICAMDLLGRAGRLEEAYGLLRNMPFAPNAVAWSTLLHSCLAHKNSVLGSMAAQELRALQPDGGENYKRLVQSCRGSDEVVVNPFGNEKSQNHVPGCSWVT</sequence>
<dbReference type="PROSITE" id="PS51375">
    <property type="entry name" value="PPR"/>
    <property type="match status" value="4"/>
</dbReference>
<proteinExistence type="predicted"/>
<evidence type="ECO:0000256" key="2">
    <source>
        <dbReference type="ARBA" id="ARBA00022946"/>
    </source>
</evidence>
<feature type="repeat" description="PPR" evidence="3">
    <location>
        <begin position="330"/>
        <end position="364"/>
    </location>
</feature>
<dbReference type="InterPro" id="IPR011990">
    <property type="entry name" value="TPR-like_helical_dom_sf"/>
</dbReference>
<dbReference type="Proteomes" id="UP001054889">
    <property type="component" value="Unassembled WGS sequence"/>
</dbReference>
<feature type="repeat" description="PPR" evidence="3">
    <location>
        <begin position="191"/>
        <end position="221"/>
    </location>
</feature>
<dbReference type="Gene3D" id="1.25.40.10">
    <property type="entry name" value="Tetratricopeptide repeat domain"/>
    <property type="match status" value="4"/>
</dbReference>
<dbReference type="Pfam" id="PF01535">
    <property type="entry name" value="PPR"/>
    <property type="match status" value="11"/>
</dbReference>
<dbReference type="EMBL" id="BQKI01000004">
    <property type="protein sequence ID" value="GJM94040.1"/>
    <property type="molecule type" value="Genomic_DNA"/>
</dbReference>
<dbReference type="NCBIfam" id="TIGR00756">
    <property type="entry name" value="PPR"/>
    <property type="match status" value="5"/>
</dbReference>
<reference evidence="4" key="1">
    <citation type="journal article" date="2018" name="DNA Res.">
        <title>Multiple hybrid de novo genome assembly of finger millet, an orphan allotetraploid crop.</title>
        <authorList>
            <person name="Hatakeyama M."/>
            <person name="Aluri S."/>
            <person name="Balachadran M.T."/>
            <person name="Sivarajan S.R."/>
            <person name="Patrignani A."/>
            <person name="Gruter S."/>
            <person name="Poveda L."/>
            <person name="Shimizu-Inatsugi R."/>
            <person name="Baeten J."/>
            <person name="Francoijs K.J."/>
            <person name="Nataraja K.N."/>
            <person name="Reddy Y.A.N."/>
            <person name="Phadnis S."/>
            <person name="Ravikumar R.L."/>
            <person name="Schlapbach R."/>
            <person name="Sreeman S.M."/>
            <person name="Shimizu K.K."/>
        </authorList>
    </citation>
    <scope>NUCLEOTIDE SEQUENCE</scope>
</reference>
<dbReference type="GO" id="GO:0099402">
    <property type="term" value="P:plant organ development"/>
    <property type="evidence" value="ECO:0007669"/>
    <property type="project" value="UniProtKB-ARBA"/>
</dbReference>
<dbReference type="GO" id="GO:0003723">
    <property type="term" value="F:RNA binding"/>
    <property type="evidence" value="ECO:0007669"/>
    <property type="project" value="InterPro"/>
</dbReference>
<evidence type="ECO:0008006" key="6">
    <source>
        <dbReference type="Google" id="ProtNLM"/>
    </source>
</evidence>
<keyword evidence="2" id="KW-0809">Transit peptide</keyword>
<comment type="caution">
    <text evidence="4">The sequence shown here is derived from an EMBL/GenBank/DDBJ whole genome shotgun (WGS) entry which is preliminary data.</text>
</comment>
<protein>
    <recommendedName>
        <fullName evidence="6">Pentatricopeptide repeat-containing protein</fullName>
    </recommendedName>
</protein>
<dbReference type="FunFam" id="1.25.40.10:FF:000158">
    <property type="entry name" value="pentatricopeptide repeat-containing protein At2g33680"/>
    <property type="match status" value="1"/>
</dbReference>
<evidence type="ECO:0000313" key="5">
    <source>
        <dbReference type="Proteomes" id="UP001054889"/>
    </source>
</evidence>
<name>A0AAV5C7F7_ELECO</name>
<evidence type="ECO:0000256" key="1">
    <source>
        <dbReference type="ARBA" id="ARBA00022737"/>
    </source>
</evidence>
<feature type="repeat" description="PPR" evidence="3">
    <location>
        <begin position="51"/>
        <end position="85"/>
    </location>
</feature>
<accession>A0AAV5C7F7</accession>
<keyword evidence="1" id="KW-0677">Repeat</keyword>
<keyword evidence="5" id="KW-1185">Reference proteome</keyword>
<reference evidence="4" key="2">
    <citation type="submission" date="2021-12" db="EMBL/GenBank/DDBJ databases">
        <title>Resequencing data analysis of finger millet.</title>
        <authorList>
            <person name="Hatakeyama M."/>
            <person name="Aluri S."/>
            <person name="Balachadran M.T."/>
            <person name="Sivarajan S.R."/>
            <person name="Poveda L."/>
            <person name="Shimizu-Inatsugi R."/>
            <person name="Schlapbach R."/>
            <person name="Sreeman S.M."/>
            <person name="Shimizu K.K."/>
        </authorList>
    </citation>
    <scope>NUCLEOTIDE SEQUENCE</scope>
</reference>
<dbReference type="InterPro" id="IPR002885">
    <property type="entry name" value="PPR_rpt"/>
</dbReference>
<evidence type="ECO:0000256" key="3">
    <source>
        <dbReference type="PROSITE-ProRule" id="PRU00708"/>
    </source>
</evidence>
<dbReference type="AlphaFoldDB" id="A0AAV5C7F7"/>
<gene>
    <name evidence="4" type="primary">ga10652</name>
    <name evidence="4" type="ORF">PR202_ga10652</name>
</gene>